<gene>
    <name evidence="1" type="ORF">OBO34_16395</name>
</gene>
<dbReference type="EMBL" id="JAOSHN010000007">
    <property type="protein sequence ID" value="MCU7379921.1"/>
    <property type="molecule type" value="Genomic_DNA"/>
</dbReference>
<organism evidence="1 2">
    <name type="scientific">Hominibacterium faecale</name>
    <dbReference type="NCBI Taxonomy" id="2839743"/>
    <lineage>
        <taxon>Bacteria</taxon>
        <taxon>Bacillati</taxon>
        <taxon>Bacillota</taxon>
        <taxon>Clostridia</taxon>
        <taxon>Peptostreptococcales</taxon>
        <taxon>Anaerovoracaceae</taxon>
        <taxon>Hominibacterium</taxon>
    </lineage>
</organism>
<comment type="caution">
    <text evidence="1">The sequence shown here is derived from an EMBL/GenBank/DDBJ whole genome shotgun (WGS) entry which is preliminary data.</text>
</comment>
<dbReference type="Proteomes" id="UP001065549">
    <property type="component" value="Unassembled WGS sequence"/>
</dbReference>
<dbReference type="RefSeq" id="WP_253019514.1">
    <property type="nucleotide sequence ID" value="NZ_JAOSHN010000007.1"/>
</dbReference>
<accession>A0A9J6QWQ4</accession>
<dbReference type="AlphaFoldDB" id="A0A9J6QWQ4"/>
<proteinExistence type="predicted"/>
<evidence type="ECO:0000313" key="2">
    <source>
        <dbReference type="Proteomes" id="UP001065549"/>
    </source>
</evidence>
<protein>
    <submittedName>
        <fullName evidence="1">Uncharacterized protein</fullName>
    </submittedName>
</protein>
<keyword evidence="2" id="KW-1185">Reference proteome</keyword>
<sequence>MTQEAAHALDMAGLNGSNSTGILHYQGPVAAGQQIKSVTFKLMEYSAKTQKWDCIREFPFEAGESGDIFVSFSSDGKRIQIKVTTSGDNSTEQRTSGIKAIPEMAEAVTETSEQLESVPLELNKDIALHMTVQAKADDDLKSPDLKAYPDTDAYKDYSYIRAVAANFSTEPIEQ</sequence>
<evidence type="ECO:0000313" key="1">
    <source>
        <dbReference type="EMBL" id="MCU7379921.1"/>
    </source>
</evidence>
<name>A0A9J6QWQ4_9FIRM</name>
<reference evidence="1" key="1">
    <citation type="submission" date="2022-09" db="EMBL/GenBank/DDBJ databases">
        <title>Culturomic study of gut microbiota in children with autism spectrum disorder.</title>
        <authorList>
            <person name="Efimov B.A."/>
            <person name="Chaplin A.V."/>
            <person name="Sokolova S.R."/>
            <person name="Pikina A.P."/>
            <person name="Korzhanova M."/>
            <person name="Belova V."/>
            <person name="Korostin D."/>
        </authorList>
    </citation>
    <scope>NUCLEOTIDE SEQUENCE</scope>
    <source>
        <strain evidence="1">ASD5510</strain>
    </source>
</reference>